<dbReference type="PROSITE" id="PS50294">
    <property type="entry name" value="WD_REPEATS_REGION"/>
    <property type="match status" value="2"/>
</dbReference>
<reference evidence="3 4" key="1">
    <citation type="journal article" date="2023" name="G3 (Bethesda)">
        <title>A chromosome-length genome assembly and annotation of blackberry (Rubus argutus, cv. 'Hillquist').</title>
        <authorList>
            <person name="Bruna T."/>
            <person name="Aryal R."/>
            <person name="Dudchenko O."/>
            <person name="Sargent D.J."/>
            <person name="Mead D."/>
            <person name="Buti M."/>
            <person name="Cavallini A."/>
            <person name="Hytonen T."/>
            <person name="Andres J."/>
            <person name="Pham M."/>
            <person name="Weisz D."/>
            <person name="Mascagni F."/>
            <person name="Usai G."/>
            <person name="Natali L."/>
            <person name="Bassil N."/>
            <person name="Fernandez G.E."/>
            <person name="Lomsadze A."/>
            <person name="Armour M."/>
            <person name="Olukolu B."/>
            <person name="Poorten T."/>
            <person name="Britton C."/>
            <person name="Davik J."/>
            <person name="Ashrafi H."/>
            <person name="Aiden E.L."/>
            <person name="Borodovsky M."/>
            <person name="Worthington M."/>
        </authorList>
    </citation>
    <scope>NUCLEOTIDE SEQUENCE [LARGE SCALE GENOMIC DNA]</scope>
    <source>
        <strain evidence="3">PI 553951</strain>
    </source>
</reference>
<dbReference type="SMART" id="SM00320">
    <property type="entry name" value="WD40"/>
    <property type="match status" value="2"/>
</dbReference>
<dbReference type="Proteomes" id="UP001457282">
    <property type="component" value="Unassembled WGS sequence"/>
</dbReference>
<comment type="caution">
    <text evidence="3">The sequence shown here is derived from an EMBL/GenBank/DDBJ whole genome shotgun (WGS) entry which is preliminary data.</text>
</comment>
<dbReference type="PROSITE" id="PS50082">
    <property type="entry name" value="WD_REPEATS_2"/>
    <property type="match status" value="2"/>
</dbReference>
<dbReference type="InterPro" id="IPR036852">
    <property type="entry name" value="Peptidase_S8/S53_dom_sf"/>
</dbReference>
<feature type="region of interest" description="Disordered" evidence="2">
    <location>
        <begin position="427"/>
        <end position="475"/>
    </location>
</feature>
<protein>
    <submittedName>
        <fullName evidence="3">Uncharacterized protein</fullName>
    </submittedName>
</protein>
<dbReference type="GO" id="GO:0004252">
    <property type="term" value="F:serine-type endopeptidase activity"/>
    <property type="evidence" value="ECO:0007669"/>
    <property type="project" value="InterPro"/>
</dbReference>
<accession>A0AAW1W0B1</accession>
<dbReference type="Pfam" id="PF00400">
    <property type="entry name" value="WD40"/>
    <property type="match status" value="2"/>
</dbReference>
<dbReference type="PANTHER" id="PTHR22836:SF0">
    <property type="entry name" value="PRE-MRNA 3' END PROCESSING PROTEIN WDR33"/>
    <property type="match status" value="1"/>
</dbReference>
<dbReference type="InterPro" id="IPR001680">
    <property type="entry name" value="WD40_rpt"/>
</dbReference>
<dbReference type="AlphaFoldDB" id="A0AAW1W0B1"/>
<dbReference type="GO" id="GO:0006508">
    <property type="term" value="P:proteolysis"/>
    <property type="evidence" value="ECO:0007669"/>
    <property type="project" value="InterPro"/>
</dbReference>
<evidence type="ECO:0000256" key="2">
    <source>
        <dbReference type="SAM" id="MobiDB-lite"/>
    </source>
</evidence>
<dbReference type="GO" id="GO:0031124">
    <property type="term" value="P:mRNA 3'-end processing"/>
    <property type="evidence" value="ECO:0007669"/>
    <property type="project" value="InterPro"/>
</dbReference>
<dbReference type="EMBL" id="JBEDUW010000007">
    <property type="protein sequence ID" value="KAK9912837.1"/>
    <property type="molecule type" value="Genomic_DNA"/>
</dbReference>
<evidence type="ECO:0000313" key="3">
    <source>
        <dbReference type="EMBL" id="KAK9912837.1"/>
    </source>
</evidence>
<name>A0AAW1W0B1_RUBAR</name>
<gene>
    <name evidence="3" type="ORF">M0R45_036675</name>
</gene>
<organism evidence="3 4">
    <name type="scientific">Rubus argutus</name>
    <name type="common">Southern blackberry</name>
    <dbReference type="NCBI Taxonomy" id="59490"/>
    <lineage>
        <taxon>Eukaryota</taxon>
        <taxon>Viridiplantae</taxon>
        <taxon>Streptophyta</taxon>
        <taxon>Embryophyta</taxon>
        <taxon>Tracheophyta</taxon>
        <taxon>Spermatophyta</taxon>
        <taxon>Magnoliopsida</taxon>
        <taxon>eudicotyledons</taxon>
        <taxon>Gunneridae</taxon>
        <taxon>Pentapetalae</taxon>
        <taxon>rosids</taxon>
        <taxon>fabids</taxon>
        <taxon>Rosales</taxon>
        <taxon>Rosaceae</taxon>
        <taxon>Rosoideae</taxon>
        <taxon>Rosoideae incertae sedis</taxon>
        <taxon>Rubus</taxon>
    </lineage>
</organism>
<feature type="compositionally biased region" description="Pro residues" evidence="2">
    <location>
        <begin position="346"/>
        <end position="355"/>
    </location>
</feature>
<feature type="compositionally biased region" description="Pro residues" evidence="2">
    <location>
        <begin position="307"/>
        <end position="316"/>
    </location>
</feature>
<feature type="region of interest" description="Disordered" evidence="2">
    <location>
        <begin position="298"/>
        <end position="362"/>
    </location>
</feature>
<dbReference type="PANTHER" id="PTHR22836">
    <property type="entry name" value="WD40 REPEAT PROTEIN"/>
    <property type="match status" value="1"/>
</dbReference>
<keyword evidence="1" id="KW-0853">WD repeat</keyword>
<keyword evidence="4" id="KW-1185">Reference proteome</keyword>
<feature type="compositionally biased region" description="Low complexity" evidence="2">
    <location>
        <begin position="317"/>
        <end position="345"/>
    </location>
</feature>
<dbReference type="SUPFAM" id="SSF52743">
    <property type="entry name" value="Subtilisin-like"/>
    <property type="match status" value="1"/>
</dbReference>
<proteinExistence type="predicted"/>
<dbReference type="InterPro" id="IPR045245">
    <property type="entry name" value="Pfs2-like"/>
</dbReference>
<feature type="repeat" description="WD" evidence="1">
    <location>
        <begin position="84"/>
        <end position="125"/>
    </location>
</feature>
<evidence type="ECO:0000313" key="4">
    <source>
        <dbReference type="Proteomes" id="UP001457282"/>
    </source>
</evidence>
<sequence length="475" mass="51520">MMRCRLIVGCSANSILGAFDDVIANGVDIITISIGGTDAMPFQEDMIAIGTFHATEKGILTTNAAGNSGPKAGSVTSVAPWFWSKAHDQAIRSMVWSHNDNWMVSGDDGGSIKYWQTNMNNVKANKSAHKVSVWDLSHGHKNIVQSVKWNQNGNWLLTASKDQIIKLYDIRAMKELESFRGHRKEVTGDRTGFSNLVQVLELFALVTDGMKLLRLKFLIHTITVRGISNGILSVIFFAGYGDQNSAFAGCMAGNFPFHEGPPFTPGGIRNEGTIPGVGVAMPLAIPSLDASIQGEQLQPHAHSMPLGAPPLPPGPHPSLLAANQQQPYHQNAQQQHQQHQGHQQMPPLPMPPPNMPQLQTPSRLPLLPHLHLRPHPKCPHLGMQGTMMMVRQLPQGHYMGMNPPPPVGGFPNGMPNMQGPSNVSGGQMYTHGGTFNHPQSGQMPMLQGYNPYQPRGQSGMPQPPPGPAPHGQTPQ</sequence>
<dbReference type="Gene3D" id="3.40.50.200">
    <property type="entry name" value="Peptidase S8/S53 domain"/>
    <property type="match status" value="1"/>
</dbReference>
<feature type="repeat" description="WD" evidence="1">
    <location>
        <begin position="137"/>
        <end position="178"/>
    </location>
</feature>
<dbReference type="SUPFAM" id="SSF50978">
    <property type="entry name" value="WD40 repeat-like"/>
    <property type="match status" value="1"/>
</dbReference>
<dbReference type="GO" id="GO:0005847">
    <property type="term" value="C:mRNA cleavage and polyadenylation specificity factor complex"/>
    <property type="evidence" value="ECO:0007669"/>
    <property type="project" value="TreeGrafter"/>
</dbReference>
<dbReference type="InterPro" id="IPR036322">
    <property type="entry name" value="WD40_repeat_dom_sf"/>
</dbReference>
<evidence type="ECO:0000256" key="1">
    <source>
        <dbReference type="PROSITE-ProRule" id="PRU00221"/>
    </source>
</evidence>